<dbReference type="OMA" id="WREIERP"/>
<name>A0A8S8ZVA4_SORMA</name>
<feature type="chain" id="PRO_5035840801" evidence="2">
    <location>
        <begin position="17"/>
        <end position="414"/>
    </location>
</feature>
<feature type="compositionally biased region" description="Acidic residues" evidence="1">
    <location>
        <begin position="53"/>
        <end position="69"/>
    </location>
</feature>
<evidence type="ECO:0000256" key="1">
    <source>
        <dbReference type="SAM" id="MobiDB-lite"/>
    </source>
</evidence>
<feature type="compositionally biased region" description="Polar residues" evidence="1">
    <location>
        <begin position="117"/>
        <end position="132"/>
    </location>
</feature>
<gene>
    <name evidence="3" type="ORF">SMACR_01482</name>
</gene>
<feature type="region of interest" description="Disordered" evidence="1">
    <location>
        <begin position="27"/>
        <end position="139"/>
    </location>
</feature>
<feature type="compositionally biased region" description="Basic and acidic residues" evidence="1">
    <location>
        <begin position="72"/>
        <end position="81"/>
    </location>
</feature>
<feature type="region of interest" description="Disordered" evidence="1">
    <location>
        <begin position="290"/>
        <end position="310"/>
    </location>
</feature>
<dbReference type="Proteomes" id="UP000433876">
    <property type="component" value="Unassembled WGS sequence"/>
</dbReference>
<keyword evidence="2" id="KW-0732">Signal</keyword>
<feature type="region of interest" description="Disordered" evidence="1">
    <location>
        <begin position="393"/>
        <end position="414"/>
    </location>
</feature>
<dbReference type="EMBL" id="NMPR01000059">
    <property type="protein sequence ID" value="KAA8632202.1"/>
    <property type="molecule type" value="Genomic_DNA"/>
</dbReference>
<proteinExistence type="predicted"/>
<accession>A0A8S8ZVA4</accession>
<dbReference type="AlphaFoldDB" id="A0A8S8ZVA4"/>
<feature type="region of interest" description="Disordered" evidence="1">
    <location>
        <begin position="230"/>
        <end position="251"/>
    </location>
</feature>
<comment type="caution">
    <text evidence="3">The sequence shown here is derived from an EMBL/GenBank/DDBJ whole genome shotgun (WGS) entry which is preliminary data.</text>
</comment>
<dbReference type="VEuPathDB" id="FungiDB:SMAC_01482"/>
<evidence type="ECO:0000313" key="3">
    <source>
        <dbReference type="EMBL" id="KAA8632202.1"/>
    </source>
</evidence>
<feature type="compositionally biased region" description="Polar residues" evidence="1">
    <location>
        <begin position="82"/>
        <end position="94"/>
    </location>
</feature>
<organism evidence="3 4">
    <name type="scientific">Sordaria macrospora</name>
    <dbReference type="NCBI Taxonomy" id="5147"/>
    <lineage>
        <taxon>Eukaryota</taxon>
        <taxon>Fungi</taxon>
        <taxon>Dikarya</taxon>
        <taxon>Ascomycota</taxon>
        <taxon>Pezizomycotina</taxon>
        <taxon>Sordariomycetes</taxon>
        <taxon>Sordariomycetidae</taxon>
        <taxon>Sordariales</taxon>
        <taxon>Sordariaceae</taxon>
        <taxon>Sordaria</taxon>
    </lineage>
</organism>
<feature type="compositionally biased region" description="Pro residues" evidence="1">
    <location>
        <begin position="100"/>
        <end position="110"/>
    </location>
</feature>
<reference evidence="3 4" key="1">
    <citation type="submission" date="2017-07" db="EMBL/GenBank/DDBJ databases">
        <title>Genome sequence of the Sordaria macrospora wild type strain R19027.</title>
        <authorList>
            <person name="Nowrousian M."/>
            <person name="Teichert I."/>
            <person name="Kueck U."/>
        </authorList>
    </citation>
    <scope>NUCLEOTIDE SEQUENCE [LARGE SCALE GENOMIC DNA]</scope>
    <source>
        <strain evidence="3 4">R19027</strain>
        <tissue evidence="3">Mycelium</tissue>
    </source>
</reference>
<evidence type="ECO:0000256" key="2">
    <source>
        <dbReference type="SAM" id="SignalP"/>
    </source>
</evidence>
<protein>
    <submittedName>
        <fullName evidence="3">Uncharacterized protein</fullName>
    </submittedName>
</protein>
<feature type="compositionally biased region" description="Basic and acidic residues" evidence="1">
    <location>
        <begin position="241"/>
        <end position="251"/>
    </location>
</feature>
<feature type="signal peptide" evidence="2">
    <location>
        <begin position="1"/>
        <end position="16"/>
    </location>
</feature>
<sequence>MAHLLASLGAVGGSAALTGTAPLLAAAAPSPEQHQPGAHAPGCASAHAGAAAEQEDDDDDDDADVEEIFVDFWREIERPDTSRISVASTSSATAHNDLPAAPPAHNPVPPLTEDIDASTQQTQRNSSVSGEQSPRALPALGRGRCSLTAFSSAVAASGSGLGFSEVAATSATAAVSSQEESEESLQAESGFDASVLGETLEIGTARTVRYVWAPQQARVVQISARRGCQGQAEEGNEEGEEVRNDDVQGRGRELVGVAASTPTTRDNSGVNKEVAVDDYDEGMEDQTAEEAAAQAAPDQRRNRRHGRVYSSKEVRSLRRLGRVFTTEDAHATAPVAAPVVLPNLGSPSASAGPQDFLAVPQPRVPPASHAVGVDPYGTGGNTVPIMAVGEQAPETAPYHSDMGHRAALSDDEEP</sequence>
<evidence type="ECO:0000313" key="4">
    <source>
        <dbReference type="Proteomes" id="UP000433876"/>
    </source>
</evidence>
<feature type="compositionally biased region" description="Low complexity" evidence="1">
    <location>
        <begin position="38"/>
        <end position="52"/>
    </location>
</feature>